<keyword evidence="2" id="KW-1185">Reference proteome</keyword>
<name>A0ABV2WDD7_9ACTN</name>
<dbReference type="RefSeq" id="WP_359657776.1">
    <property type="nucleotide sequence ID" value="NZ_JBEXZO010000032.1"/>
</dbReference>
<protein>
    <recommendedName>
        <fullName evidence="3">SH3 domain-containing protein</fullName>
    </recommendedName>
</protein>
<evidence type="ECO:0008006" key="3">
    <source>
        <dbReference type="Google" id="ProtNLM"/>
    </source>
</evidence>
<evidence type="ECO:0000313" key="2">
    <source>
        <dbReference type="Proteomes" id="UP001550378"/>
    </source>
</evidence>
<comment type="caution">
    <text evidence="1">The sequence shown here is derived from an EMBL/GenBank/DDBJ whole genome shotgun (WGS) entry which is preliminary data.</text>
</comment>
<dbReference type="Proteomes" id="UP001550378">
    <property type="component" value="Unassembled WGS sequence"/>
</dbReference>
<accession>A0ABV2WDD7</accession>
<reference evidence="1 2" key="1">
    <citation type="submission" date="2024-06" db="EMBL/GenBank/DDBJ databases">
        <title>The Natural Products Discovery Center: Release of the First 8490 Sequenced Strains for Exploring Actinobacteria Biosynthetic Diversity.</title>
        <authorList>
            <person name="Kalkreuter E."/>
            <person name="Kautsar S.A."/>
            <person name="Yang D."/>
            <person name="Bader C.D."/>
            <person name="Teijaro C.N."/>
            <person name="Fluegel L."/>
            <person name="Davis C.M."/>
            <person name="Simpson J.R."/>
            <person name="Lauterbach L."/>
            <person name="Steele A.D."/>
            <person name="Gui C."/>
            <person name="Meng S."/>
            <person name="Li G."/>
            <person name="Viehrig K."/>
            <person name="Ye F."/>
            <person name="Su P."/>
            <person name="Kiefer A.F."/>
            <person name="Nichols A."/>
            <person name="Cepeda A.J."/>
            <person name="Yan W."/>
            <person name="Fan B."/>
            <person name="Jiang Y."/>
            <person name="Adhikari A."/>
            <person name="Zheng C.-J."/>
            <person name="Schuster L."/>
            <person name="Cowan T.M."/>
            <person name="Smanski M.J."/>
            <person name="Chevrette M.G."/>
            <person name="De Carvalho L.P.S."/>
            <person name="Shen B."/>
        </authorList>
    </citation>
    <scope>NUCLEOTIDE SEQUENCE [LARGE SCALE GENOMIC DNA]</scope>
    <source>
        <strain evidence="1 2">NPDC006337</strain>
    </source>
</reference>
<organism evidence="1 2">
    <name type="scientific">Streptomyces lavendulocolor</name>
    <dbReference type="NCBI Taxonomy" id="67316"/>
    <lineage>
        <taxon>Bacteria</taxon>
        <taxon>Bacillati</taxon>
        <taxon>Actinomycetota</taxon>
        <taxon>Actinomycetes</taxon>
        <taxon>Kitasatosporales</taxon>
        <taxon>Streptomycetaceae</taxon>
        <taxon>Streptomyces</taxon>
    </lineage>
</organism>
<sequence>MTHSSPTPTHAPRRRGRFGTAGLRSLAGLLLAVASILMAGAQPAAAHPPSGSVHVWASDVRVRTCQSTSCSLATTERLTNVRVQAYCQMDGGAAGRVTDGAYTNTYWVQIITPGRTLGWISAVYASGGSNNSPVPGAPVDHPGDATVDCEFI</sequence>
<proteinExistence type="predicted"/>
<dbReference type="EMBL" id="JBEXZR010000034">
    <property type="protein sequence ID" value="MEU0711369.1"/>
    <property type="molecule type" value="Genomic_DNA"/>
</dbReference>
<gene>
    <name evidence="1" type="ORF">ABZ508_28820</name>
</gene>
<evidence type="ECO:0000313" key="1">
    <source>
        <dbReference type="EMBL" id="MEU0711369.1"/>
    </source>
</evidence>